<dbReference type="RefSeq" id="WP_174625456.1">
    <property type="nucleotide sequence ID" value="NZ_CADCXN010000052.1"/>
</dbReference>
<accession>A0A8S0X078</accession>
<dbReference type="AlphaFoldDB" id="A0A8S0X078"/>
<sequence>MKQTLLLLILLIAESCLAGEYSDCILENMKGVNDRLAVIQVKSACREKALPYVPEKCRDIPTGGLFAEYYNLDICTNNCLNASYWSKHVGDCKE</sequence>
<feature type="signal peptide" evidence="1">
    <location>
        <begin position="1"/>
        <end position="18"/>
    </location>
</feature>
<proteinExistence type="predicted"/>
<organism evidence="2 3">
    <name type="scientific">Candidatus Methylobacter favarea</name>
    <dbReference type="NCBI Taxonomy" id="2707345"/>
    <lineage>
        <taxon>Bacteria</taxon>
        <taxon>Pseudomonadati</taxon>
        <taxon>Pseudomonadota</taxon>
        <taxon>Gammaproteobacteria</taxon>
        <taxon>Methylococcales</taxon>
        <taxon>Methylococcaceae</taxon>
        <taxon>Methylobacter</taxon>
    </lineage>
</organism>
<keyword evidence="1" id="KW-0732">Signal</keyword>
<comment type="caution">
    <text evidence="2">The sequence shown here is derived from an EMBL/GenBank/DDBJ whole genome shotgun (WGS) entry which is preliminary data.</text>
</comment>
<dbReference type="Proteomes" id="UP000494216">
    <property type="component" value="Unassembled WGS sequence"/>
</dbReference>
<protein>
    <recommendedName>
        <fullName evidence="4">Kazal-like domain-containing protein</fullName>
    </recommendedName>
</protein>
<keyword evidence="3" id="KW-1185">Reference proteome</keyword>
<evidence type="ECO:0008006" key="4">
    <source>
        <dbReference type="Google" id="ProtNLM"/>
    </source>
</evidence>
<feature type="chain" id="PRO_5035727149" description="Kazal-like domain-containing protein" evidence="1">
    <location>
        <begin position="19"/>
        <end position="94"/>
    </location>
</feature>
<gene>
    <name evidence="2" type="ORF">METHB2_240001</name>
</gene>
<evidence type="ECO:0000313" key="2">
    <source>
        <dbReference type="EMBL" id="CAA9890528.1"/>
    </source>
</evidence>
<evidence type="ECO:0000313" key="3">
    <source>
        <dbReference type="Proteomes" id="UP000494216"/>
    </source>
</evidence>
<name>A0A8S0X078_9GAMM</name>
<dbReference type="EMBL" id="CADCXN010000052">
    <property type="protein sequence ID" value="CAA9890528.1"/>
    <property type="molecule type" value="Genomic_DNA"/>
</dbReference>
<reference evidence="2 3" key="1">
    <citation type="submission" date="2020-02" db="EMBL/GenBank/DDBJ databases">
        <authorList>
            <person name="Hogendoorn C."/>
        </authorList>
    </citation>
    <scope>NUCLEOTIDE SEQUENCE [LARGE SCALE GENOMIC DNA]</scope>
    <source>
        <strain evidence="2">METHB21</strain>
    </source>
</reference>
<evidence type="ECO:0000256" key="1">
    <source>
        <dbReference type="SAM" id="SignalP"/>
    </source>
</evidence>